<dbReference type="EMBL" id="RPHB01000016">
    <property type="protein sequence ID" value="MBW3470451.1"/>
    <property type="molecule type" value="Genomic_DNA"/>
</dbReference>
<dbReference type="GO" id="GO:0043138">
    <property type="term" value="F:3'-5' DNA helicase activity"/>
    <property type="evidence" value="ECO:0007669"/>
    <property type="project" value="UniProtKB-EC"/>
</dbReference>
<sequence>MEFNMYSHLSDSQNEILNYDTGCVVVKACPGSGKTYSVAARMSKLFSQKEFKHKGIAALSFTNVACEEIADKLKVDFDVKQKIGYPHFLGTLDSFINQYIFMPYGHLVMGCKQRPELVGEPYSTWSINRYARDPHQYFDKTTFDFNDNLIMIAPHQAFHFRWIYLNKSGEINGNIQNIINSKNDLFRVGYANQSDANYIALKILQKYPLIAQNIANQFEYFIIDEAQDTNDIQMGVIDALNNSGAGNFMLIGDRDQSIFEWNNARPELFDEKYNQWEKIELNENRRSSENICRFINFLSSFDRIKAVTKSIASYDYVPSIIGYKPEKKKRGTQDWIVTPEESKSSFDKIMCLFCATCEENGIEINKENVAILYRGQSKSQFLGVQRDKFEFSANPWIPNNYHVKDIVKGKHLYENGAFKEGYRLLEKGIIEAVNKPDDKNFYCTNSFVQSLIDSHGIKEHRDNLFELIKLMPTTKQKTLNEWINEANKLFSKYKIKFQIETDNGNIQIDELFGNNMNHGDVHPFYFGTVHSAKGKTFEAVLLLLGKKAGMNYVNMLSRDFDTLKPAYQEELRIVYVGMTRPRKVLMLAVPEDDVDEWKKKLN</sequence>
<dbReference type="InterPro" id="IPR014016">
    <property type="entry name" value="UvrD-like_ATP-bd"/>
</dbReference>
<dbReference type="Proteomes" id="UP000727490">
    <property type="component" value="Unassembled WGS sequence"/>
</dbReference>
<gene>
    <name evidence="11" type="ORF">EGN73_21975</name>
</gene>
<protein>
    <recommendedName>
        <fullName evidence="7">DNA 3'-5' helicase</fullName>
        <ecNumber evidence="7">5.6.2.4</ecNumber>
    </recommendedName>
</protein>
<keyword evidence="5" id="KW-0413">Isomerase</keyword>
<evidence type="ECO:0000256" key="9">
    <source>
        <dbReference type="PROSITE-ProRule" id="PRU00560"/>
    </source>
</evidence>
<keyword evidence="1 9" id="KW-0547">Nucleotide-binding</keyword>
<dbReference type="Pfam" id="PF00580">
    <property type="entry name" value="UvrD-helicase"/>
    <property type="match status" value="1"/>
</dbReference>
<evidence type="ECO:0000259" key="10">
    <source>
        <dbReference type="PROSITE" id="PS51198"/>
    </source>
</evidence>
<proteinExistence type="predicted"/>
<keyword evidence="3 9" id="KW-0347">Helicase</keyword>
<keyword evidence="4 9" id="KW-0067">ATP-binding</keyword>
<dbReference type="GO" id="GO:0000725">
    <property type="term" value="P:recombinational repair"/>
    <property type="evidence" value="ECO:0007669"/>
    <property type="project" value="TreeGrafter"/>
</dbReference>
<comment type="caution">
    <text evidence="11">The sequence shown here is derived from an EMBL/GenBank/DDBJ whole genome shotgun (WGS) entry which is preliminary data.</text>
</comment>
<evidence type="ECO:0000256" key="1">
    <source>
        <dbReference type="ARBA" id="ARBA00022741"/>
    </source>
</evidence>
<keyword evidence="12" id="KW-1185">Reference proteome</keyword>
<reference evidence="11 12" key="1">
    <citation type="journal article" date="2020" name="Syst. Appl. Microbiol.">
        <title>Arthrospiribacter ruber gen. nov., sp. nov., a novel bacterium isolated from Arthrospira cultures.</title>
        <authorList>
            <person name="Waleron M."/>
            <person name="Misztak A."/>
            <person name="Waleron M.M."/>
            <person name="Furmaniak M."/>
            <person name="Mrozik A."/>
            <person name="Waleron K."/>
        </authorList>
    </citation>
    <scope>NUCLEOTIDE SEQUENCE [LARGE SCALE GENOMIC DNA]</scope>
    <source>
        <strain evidence="11 12">DPMB0001</strain>
    </source>
</reference>
<comment type="catalytic activity">
    <reaction evidence="6">
        <text>Couples ATP hydrolysis with the unwinding of duplex DNA by translocating in the 3'-5' direction.</text>
        <dbReference type="EC" id="5.6.2.4"/>
    </reaction>
</comment>
<dbReference type="PANTHER" id="PTHR11070:SF3">
    <property type="entry name" value="DNA 3'-5' HELICASE"/>
    <property type="match status" value="1"/>
</dbReference>
<dbReference type="AlphaFoldDB" id="A0A951MKH3"/>
<feature type="binding site" evidence="9">
    <location>
        <begin position="28"/>
        <end position="35"/>
    </location>
    <ligand>
        <name>ATP</name>
        <dbReference type="ChEBI" id="CHEBI:30616"/>
    </ligand>
</feature>
<dbReference type="GO" id="GO:0016787">
    <property type="term" value="F:hydrolase activity"/>
    <property type="evidence" value="ECO:0007669"/>
    <property type="project" value="UniProtKB-UniRule"/>
</dbReference>
<dbReference type="GO" id="GO:0005829">
    <property type="term" value="C:cytosol"/>
    <property type="evidence" value="ECO:0007669"/>
    <property type="project" value="TreeGrafter"/>
</dbReference>
<dbReference type="InterPro" id="IPR000212">
    <property type="entry name" value="DNA_helicase_UvrD/REP"/>
</dbReference>
<dbReference type="EC" id="5.6.2.4" evidence="7"/>
<comment type="catalytic activity">
    <reaction evidence="8">
        <text>ATP + H2O = ADP + phosphate + H(+)</text>
        <dbReference type="Rhea" id="RHEA:13065"/>
        <dbReference type="ChEBI" id="CHEBI:15377"/>
        <dbReference type="ChEBI" id="CHEBI:15378"/>
        <dbReference type="ChEBI" id="CHEBI:30616"/>
        <dbReference type="ChEBI" id="CHEBI:43474"/>
        <dbReference type="ChEBI" id="CHEBI:456216"/>
        <dbReference type="EC" id="5.6.2.4"/>
    </reaction>
</comment>
<keyword evidence="2 9" id="KW-0378">Hydrolase</keyword>
<evidence type="ECO:0000256" key="5">
    <source>
        <dbReference type="ARBA" id="ARBA00023235"/>
    </source>
</evidence>
<dbReference type="PROSITE" id="PS51198">
    <property type="entry name" value="UVRD_HELICASE_ATP_BIND"/>
    <property type="match status" value="1"/>
</dbReference>
<evidence type="ECO:0000256" key="4">
    <source>
        <dbReference type="ARBA" id="ARBA00022840"/>
    </source>
</evidence>
<name>A0A951MKH3_9BACT</name>
<evidence type="ECO:0000256" key="6">
    <source>
        <dbReference type="ARBA" id="ARBA00034617"/>
    </source>
</evidence>
<feature type="domain" description="UvrD-like helicase ATP-binding" evidence="10">
    <location>
        <begin position="7"/>
        <end position="288"/>
    </location>
</feature>
<dbReference type="PANTHER" id="PTHR11070">
    <property type="entry name" value="UVRD / RECB / PCRA DNA HELICASE FAMILY MEMBER"/>
    <property type="match status" value="1"/>
</dbReference>
<dbReference type="Pfam" id="PF13361">
    <property type="entry name" value="UvrD_C"/>
    <property type="match status" value="1"/>
</dbReference>
<evidence type="ECO:0000313" key="12">
    <source>
        <dbReference type="Proteomes" id="UP000727490"/>
    </source>
</evidence>
<dbReference type="GO" id="GO:0005524">
    <property type="term" value="F:ATP binding"/>
    <property type="evidence" value="ECO:0007669"/>
    <property type="project" value="UniProtKB-UniRule"/>
</dbReference>
<evidence type="ECO:0000256" key="2">
    <source>
        <dbReference type="ARBA" id="ARBA00022801"/>
    </source>
</evidence>
<organism evidence="11 12">
    <name type="scientific">Arthrospiribacter ruber</name>
    <dbReference type="NCBI Taxonomy" id="2487934"/>
    <lineage>
        <taxon>Bacteria</taxon>
        <taxon>Pseudomonadati</taxon>
        <taxon>Bacteroidota</taxon>
        <taxon>Cytophagia</taxon>
        <taxon>Cytophagales</taxon>
        <taxon>Cyclobacteriaceae</taxon>
        <taxon>Arthrospiribacter</taxon>
    </lineage>
</organism>
<accession>A0A951MKH3</accession>
<dbReference type="InterPro" id="IPR014017">
    <property type="entry name" value="DNA_helicase_UvrD-like_C"/>
</dbReference>
<dbReference type="GO" id="GO:0003677">
    <property type="term" value="F:DNA binding"/>
    <property type="evidence" value="ECO:0007669"/>
    <property type="project" value="InterPro"/>
</dbReference>
<evidence type="ECO:0000313" key="11">
    <source>
        <dbReference type="EMBL" id="MBW3470451.1"/>
    </source>
</evidence>
<dbReference type="RefSeq" id="WP_219294268.1">
    <property type="nucleotide sequence ID" value="NZ_RPHB01000016.1"/>
</dbReference>
<evidence type="ECO:0000256" key="7">
    <source>
        <dbReference type="ARBA" id="ARBA00034808"/>
    </source>
</evidence>
<evidence type="ECO:0000256" key="3">
    <source>
        <dbReference type="ARBA" id="ARBA00022806"/>
    </source>
</evidence>
<evidence type="ECO:0000256" key="8">
    <source>
        <dbReference type="ARBA" id="ARBA00048988"/>
    </source>
</evidence>